<proteinExistence type="predicted"/>
<sequence length="64" mass="7053">AAVTWLPISSLQVWVLETNGLYSRLSTTIKTIGCVHGSFEMSSSLEVLSYLSLQKNHKISQNGK</sequence>
<accession>A0A3M7RFR7</accession>
<evidence type="ECO:0000313" key="1">
    <source>
        <dbReference type="EMBL" id="RNA22284.1"/>
    </source>
</evidence>
<organism evidence="1 2">
    <name type="scientific">Brachionus plicatilis</name>
    <name type="common">Marine rotifer</name>
    <name type="synonym">Brachionus muelleri</name>
    <dbReference type="NCBI Taxonomy" id="10195"/>
    <lineage>
        <taxon>Eukaryota</taxon>
        <taxon>Metazoa</taxon>
        <taxon>Spiralia</taxon>
        <taxon>Gnathifera</taxon>
        <taxon>Rotifera</taxon>
        <taxon>Eurotatoria</taxon>
        <taxon>Monogononta</taxon>
        <taxon>Pseudotrocha</taxon>
        <taxon>Ploima</taxon>
        <taxon>Brachionidae</taxon>
        <taxon>Brachionus</taxon>
    </lineage>
</organism>
<evidence type="ECO:0000313" key="2">
    <source>
        <dbReference type="Proteomes" id="UP000276133"/>
    </source>
</evidence>
<feature type="non-terminal residue" evidence="1">
    <location>
        <position position="1"/>
    </location>
</feature>
<keyword evidence="2" id="KW-1185">Reference proteome</keyword>
<dbReference type="AlphaFoldDB" id="A0A3M7RFR7"/>
<comment type="caution">
    <text evidence="1">The sequence shown here is derived from an EMBL/GenBank/DDBJ whole genome shotgun (WGS) entry which is preliminary data.</text>
</comment>
<protein>
    <submittedName>
        <fullName evidence="1">Uncharacterized protein</fullName>
    </submittedName>
</protein>
<name>A0A3M7RFR7_BRAPC</name>
<dbReference type="EMBL" id="REGN01003495">
    <property type="protein sequence ID" value="RNA22284.1"/>
    <property type="molecule type" value="Genomic_DNA"/>
</dbReference>
<dbReference type="Proteomes" id="UP000276133">
    <property type="component" value="Unassembled WGS sequence"/>
</dbReference>
<gene>
    <name evidence="1" type="ORF">BpHYR1_030526</name>
</gene>
<reference evidence="1 2" key="1">
    <citation type="journal article" date="2018" name="Sci. Rep.">
        <title>Genomic signatures of local adaptation to the degree of environmental predictability in rotifers.</title>
        <authorList>
            <person name="Franch-Gras L."/>
            <person name="Hahn C."/>
            <person name="Garcia-Roger E.M."/>
            <person name="Carmona M.J."/>
            <person name="Serra M."/>
            <person name="Gomez A."/>
        </authorList>
    </citation>
    <scope>NUCLEOTIDE SEQUENCE [LARGE SCALE GENOMIC DNA]</scope>
    <source>
        <strain evidence="1">HYR1</strain>
    </source>
</reference>